<evidence type="ECO:0000256" key="1">
    <source>
        <dbReference type="SAM" id="SignalP"/>
    </source>
</evidence>
<feature type="chain" id="PRO_5045772894" description="Beta-propeller repeat protein" evidence="1">
    <location>
        <begin position="21"/>
        <end position="570"/>
    </location>
</feature>
<dbReference type="SUPFAM" id="SSF63829">
    <property type="entry name" value="Calcium-dependent phosphotriesterase"/>
    <property type="match status" value="1"/>
</dbReference>
<name>A0ABW5JEV0_9BACT</name>
<dbReference type="Proteomes" id="UP001597510">
    <property type="component" value="Unassembled WGS sequence"/>
</dbReference>
<proteinExistence type="predicted"/>
<sequence>MLKKTLLIALAIFCQFSLWGQGAQTTPTGTLIANQNAAAAMPASALLELRSTNKGMLPPRMTTAQINAIASPATGLMAYDTDLKCLKTYNGSQWACANANIVASTPLSSSFAFKAATNSYMLGESIIADNAGNQIAVGSFYGAITFGSTSNSRTLTSLGDYDGFIVKHDKNGSLLWATQIGGSGGNQEILDIALDNTGNIAVTGYLRYATNFYSTNGGESAYTTSSSYEQIFVAKYNSSGVLIWYKVFSSGGNFHSRGKGVTFDSAGNILSTGNYRGTVAFDGFSLSSTSGTDDIFTAKHNAANGNIIWVKTAGSGNNGESGFELVCDASNNVYVLGHYAGTAMFGESPNTVTFTSRGDIDIFVMKYTASGDFTWAKTAGSVVEESMGGITYSAAANAIYICGSYKNALSFGPGLGTNSLTTVGSTSYFNGFLAKYDLNGNILWATRHGNTSSYHNFSGDIDVDANGNPYITGTLQYDSWFYSVNSSDNFYVRGVQYGEPFIAKYNAAGALQWVVSAIDGYDESTRGISVKNNVAYTIGNFKETINFGYQQVHSTNNSYYGDLFIWRYQE</sequence>
<comment type="caution">
    <text evidence="2">The sequence shown here is derived from an EMBL/GenBank/DDBJ whole genome shotgun (WGS) entry which is preliminary data.</text>
</comment>
<dbReference type="InterPro" id="IPR052918">
    <property type="entry name" value="Motility_Chemotaxis_Reg"/>
</dbReference>
<evidence type="ECO:0008006" key="4">
    <source>
        <dbReference type="Google" id="ProtNLM"/>
    </source>
</evidence>
<reference evidence="3" key="1">
    <citation type="journal article" date="2019" name="Int. J. Syst. Evol. Microbiol.">
        <title>The Global Catalogue of Microorganisms (GCM) 10K type strain sequencing project: providing services to taxonomists for standard genome sequencing and annotation.</title>
        <authorList>
            <consortium name="The Broad Institute Genomics Platform"/>
            <consortium name="The Broad Institute Genome Sequencing Center for Infectious Disease"/>
            <person name="Wu L."/>
            <person name="Ma J."/>
        </authorList>
    </citation>
    <scope>NUCLEOTIDE SEQUENCE [LARGE SCALE GENOMIC DNA]</scope>
    <source>
        <strain evidence="3">KCTC 52344</strain>
    </source>
</reference>
<keyword evidence="3" id="KW-1185">Reference proteome</keyword>
<evidence type="ECO:0000313" key="2">
    <source>
        <dbReference type="EMBL" id="MFD2523920.1"/>
    </source>
</evidence>
<keyword evidence="1" id="KW-0732">Signal</keyword>
<protein>
    <recommendedName>
        <fullName evidence="4">Beta-propeller repeat protein</fullName>
    </recommendedName>
</protein>
<dbReference type="PANTHER" id="PTHR35580:SF1">
    <property type="entry name" value="PHYTASE-LIKE DOMAIN-CONTAINING PROTEIN"/>
    <property type="match status" value="1"/>
</dbReference>
<accession>A0ABW5JEV0</accession>
<feature type="signal peptide" evidence="1">
    <location>
        <begin position="1"/>
        <end position="20"/>
    </location>
</feature>
<evidence type="ECO:0000313" key="3">
    <source>
        <dbReference type="Proteomes" id="UP001597510"/>
    </source>
</evidence>
<organism evidence="2 3">
    <name type="scientific">Emticicia soli</name>
    <dbReference type="NCBI Taxonomy" id="2027878"/>
    <lineage>
        <taxon>Bacteria</taxon>
        <taxon>Pseudomonadati</taxon>
        <taxon>Bacteroidota</taxon>
        <taxon>Cytophagia</taxon>
        <taxon>Cytophagales</taxon>
        <taxon>Leadbetterellaceae</taxon>
        <taxon>Emticicia</taxon>
    </lineage>
</organism>
<dbReference type="PANTHER" id="PTHR35580">
    <property type="entry name" value="CELL SURFACE GLYCOPROTEIN (S-LAYER PROTEIN)-LIKE PROTEIN"/>
    <property type="match status" value="1"/>
</dbReference>
<gene>
    <name evidence="2" type="ORF">ACFSR2_23675</name>
</gene>
<dbReference type="EMBL" id="JBHULC010000039">
    <property type="protein sequence ID" value="MFD2523920.1"/>
    <property type="molecule type" value="Genomic_DNA"/>
</dbReference>
<dbReference type="RefSeq" id="WP_340238831.1">
    <property type="nucleotide sequence ID" value="NZ_JBBEWC010000010.1"/>
</dbReference>